<dbReference type="GO" id="GO:0005634">
    <property type="term" value="C:nucleus"/>
    <property type="evidence" value="ECO:0007669"/>
    <property type="project" value="TreeGrafter"/>
</dbReference>
<dbReference type="SMART" id="SM00584">
    <property type="entry name" value="TLDc"/>
    <property type="match status" value="1"/>
</dbReference>
<feature type="region of interest" description="Disordered" evidence="5">
    <location>
        <begin position="364"/>
        <end position="400"/>
    </location>
</feature>
<name>A0A9Q0MCI5_BLOTA</name>
<comment type="subcellular location">
    <subcellularLocation>
        <location evidence="1">Mitochondrion</location>
    </subcellularLocation>
</comment>
<evidence type="ECO:0000256" key="4">
    <source>
        <dbReference type="ARBA" id="ARBA00040604"/>
    </source>
</evidence>
<dbReference type="Pfam" id="PF01476">
    <property type="entry name" value="LysM"/>
    <property type="match status" value="1"/>
</dbReference>
<feature type="compositionally biased region" description="Acidic residues" evidence="5">
    <location>
        <begin position="735"/>
        <end position="749"/>
    </location>
</feature>
<dbReference type="EMBL" id="JAPWDV010000001">
    <property type="protein sequence ID" value="KAJ6223366.1"/>
    <property type="molecule type" value="Genomic_DNA"/>
</dbReference>
<dbReference type="Proteomes" id="UP001142055">
    <property type="component" value="Chromosome 1"/>
</dbReference>
<feature type="region of interest" description="Disordered" evidence="5">
    <location>
        <begin position="1"/>
        <end position="51"/>
    </location>
</feature>
<evidence type="ECO:0000256" key="5">
    <source>
        <dbReference type="SAM" id="MobiDB-lite"/>
    </source>
</evidence>
<dbReference type="Pfam" id="PF07534">
    <property type="entry name" value="TLD"/>
    <property type="match status" value="1"/>
</dbReference>
<feature type="region of interest" description="Disordered" evidence="5">
    <location>
        <begin position="734"/>
        <end position="767"/>
    </location>
</feature>
<feature type="domain" description="LysM" evidence="6">
    <location>
        <begin position="51"/>
        <end position="94"/>
    </location>
</feature>
<evidence type="ECO:0000256" key="2">
    <source>
        <dbReference type="ARBA" id="ARBA00009540"/>
    </source>
</evidence>
<feature type="region of interest" description="Disordered" evidence="5">
    <location>
        <begin position="164"/>
        <end position="187"/>
    </location>
</feature>
<protein>
    <recommendedName>
        <fullName evidence="4">Oxidation resistance protein 1</fullName>
    </recommendedName>
</protein>
<dbReference type="OMA" id="SDTQAAF"/>
<feature type="compositionally biased region" description="Polar residues" evidence="5">
    <location>
        <begin position="125"/>
        <end position="135"/>
    </location>
</feature>
<keyword evidence="3" id="KW-0496">Mitochondrion</keyword>
<evidence type="ECO:0000313" key="9">
    <source>
        <dbReference type="Proteomes" id="UP001142055"/>
    </source>
</evidence>
<dbReference type="GO" id="GO:0005739">
    <property type="term" value="C:mitochondrion"/>
    <property type="evidence" value="ECO:0007669"/>
    <property type="project" value="UniProtKB-SubCell"/>
</dbReference>
<organism evidence="8 9">
    <name type="scientific">Blomia tropicalis</name>
    <name type="common">Mite</name>
    <dbReference type="NCBI Taxonomy" id="40697"/>
    <lineage>
        <taxon>Eukaryota</taxon>
        <taxon>Metazoa</taxon>
        <taxon>Ecdysozoa</taxon>
        <taxon>Arthropoda</taxon>
        <taxon>Chelicerata</taxon>
        <taxon>Arachnida</taxon>
        <taxon>Acari</taxon>
        <taxon>Acariformes</taxon>
        <taxon>Sarcoptiformes</taxon>
        <taxon>Astigmata</taxon>
        <taxon>Glycyphagoidea</taxon>
        <taxon>Echimyopodidae</taxon>
        <taxon>Blomia</taxon>
    </lineage>
</organism>
<dbReference type="AlphaFoldDB" id="A0A9Q0MCI5"/>
<feature type="compositionally biased region" description="Basic and acidic residues" evidence="5">
    <location>
        <begin position="750"/>
        <end position="767"/>
    </location>
</feature>
<dbReference type="PANTHER" id="PTHR23354:SF62">
    <property type="entry name" value="MUSTARD, ISOFORM V"/>
    <property type="match status" value="1"/>
</dbReference>
<accession>A0A9Q0MCI5</accession>
<reference evidence="8" key="1">
    <citation type="submission" date="2022-12" db="EMBL/GenBank/DDBJ databases">
        <title>Genome assemblies of Blomia tropicalis.</title>
        <authorList>
            <person name="Cui Y."/>
        </authorList>
    </citation>
    <scope>NUCLEOTIDE SEQUENCE</scope>
    <source>
        <tissue evidence="8">Adult mites</tissue>
    </source>
</reference>
<feature type="region of interest" description="Disordered" evidence="5">
    <location>
        <begin position="465"/>
        <end position="510"/>
    </location>
</feature>
<feature type="compositionally biased region" description="Acidic residues" evidence="5">
    <location>
        <begin position="372"/>
        <end position="382"/>
    </location>
</feature>
<feature type="compositionally biased region" description="Polar residues" evidence="5">
    <location>
        <begin position="1"/>
        <end position="12"/>
    </location>
</feature>
<dbReference type="InterPro" id="IPR006571">
    <property type="entry name" value="TLDc_dom"/>
</dbReference>
<evidence type="ECO:0000259" key="6">
    <source>
        <dbReference type="PROSITE" id="PS51782"/>
    </source>
</evidence>
<dbReference type="PANTHER" id="PTHR23354">
    <property type="entry name" value="NUCLEOLAR PROTEIN 7/ESTROGEN RECEPTOR COACTIVATOR-RELATED"/>
    <property type="match status" value="1"/>
</dbReference>
<dbReference type="PROSITE" id="PS51886">
    <property type="entry name" value="TLDC"/>
    <property type="match status" value="1"/>
</dbReference>
<dbReference type="SUPFAM" id="SSF54106">
    <property type="entry name" value="LysM domain"/>
    <property type="match status" value="1"/>
</dbReference>
<dbReference type="GO" id="GO:0006979">
    <property type="term" value="P:response to oxidative stress"/>
    <property type="evidence" value="ECO:0007669"/>
    <property type="project" value="TreeGrafter"/>
</dbReference>
<feature type="region of interest" description="Disordered" evidence="5">
    <location>
        <begin position="93"/>
        <end position="149"/>
    </location>
</feature>
<dbReference type="SMART" id="SM00257">
    <property type="entry name" value="LysM"/>
    <property type="match status" value="1"/>
</dbReference>
<evidence type="ECO:0000256" key="1">
    <source>
        <dbReference type="ARBA" id="ARBA00004173"/>
    </source>
</evidence>
<dbReference type="PROSITE" id="PS51782">
    <property type="entry name" value="LYSM"/>
    <property type="match status" value="1"/>
</dbReference>
<gene>
    <name evidence="8" type="ORF">RDWZM_001911</name>
</gene>
<dbReference type="InterPro" id="IPR036779">
    <property type="entry name" value="LysM_dom_sf"/>
</dbReference>
<proteinExistence type="inferred from homology"/>
<feature type="domain" description="TLDc" evidence="7">
    <location>
        <begin position="835"/>
        <end position="996"/>
    </location>
</feature>
<keyword evidence="9" id="KW-1185">Reference proteome</keyword>
<dbReference type="Gene3D" id="3.10.350.10">
    <property type="entry name" value="LysM domain"/>
    <property type="match status" value="1"/>
</dbReference>
<dbReference type="InterPro" id="IPR018392">
    <property type="entry name" value="LysM"/>
</dbReference>
<comment type="similarity">
    <text evidence="2">Belongs to the OXR1 family.</text>
</comment>
<feature type="compositionally biased region" description="Polar residues" evidence="5">
    <location>
        <begin position="40"/>
        <end position="51"/>
    </location>
</feature>
<feature type="compositionally biased region" description="Basic and acidic residues" evidence="5">
    <location>
        <begin position="386"/>
        <end position="400"/>
    </location>
</feature>
<comment type="caution">
    <text evidence="8">The sequence shown here is derived from an EMBL/GenBank/DDBJ whole genome shotgun (WGS) entry which is preliminary data.</text>
</comment>
<evidence type="ECO:0000313" key="8">
    <source>
        <dbReference type="EMBL" id="KAJ6223366.1"/>
    </source>
</evidence>
<evidence type="ECO:0000259" key="7">
    <source>
        <dbReference type="PROSITE" id="PS51886"/>
    </source>
</evidence>
<sequence>MESYQSLSNANAKLNYGPNNNNNNNNGTDVGTGTERKMTLSRSLTQPQGTSEYMVRDRDTIASVAAKFQTTPSELARINKIIGRFIFPGQTLYVPKRNQDSEKGNSGSSSNNNNDDDVPPNTPNESRTSSNSDSVPDSPLPGHAKRIINNPSLFPLNNKEFQHGQLHQTSSSPISTFESSSSNPINSTLTEVADNTGKAIVQPVQQIDPADRECLERFLKIGVRHITDGQGVVTGVLLITPNALMFDPNVSDPLVIEHGPELYGVTIPMDSVLKSAIYTDIAHMRVKHAPEMMPTVPKPAVYYASDDDAANIFEENIASVYAKKSPAQFDTIITEQAEEDEIAETTKKDETLLKEQNIADLNVKSSSQTELSNEEDTFEDAQESVSEDKSENIERLSNERRMEEEISIDLTETSDIGSFDQNRSDFINVSTDEERLCPDLLGTSPQQSNRLSSYFQSKLALSERHSAPLSGADQRTTPPPLVSAVSAEESNDFTSNKRRSASGESKREQMLKRFSNPVDAIGSITKSGINSGINVTKTGFNATKTGISTGLNATKSGINTGIMATKTGLTSGLNATKTGFNKVLSTPKNLMDFSSGLVRDAKGALGTGSKSDNDLSDKAKSEMESNFGYMNMVDTKIDALENFDKLIPKPARHSKDPPLYLCIRMGKHKKTLKKDQRFSPTYSFGKKKYEREYWFSVPKDKAKSLYHFFKKWAPEVYGDVDDLKGCEERGLEPITTDDELECDDEPEDESTSKDGTEKSSDDKENDSQKLNVNKTKFWRRRSPLNFLKLVEDHFSTEGMANDWNISNSSEEYSFAERFGAEPSEPILPDINGQTELLTVDIIRNLSKHLPARAEGYAWTLIYSTSIHGFSLNTLYREMKHVDTPVLFIIEDTFGAKFGSLLSTTLQPSDHFYGTGETFLFTFYPDFACYPWTGENLFFIKGNADSFSVGAGEGNFGLWLDGDLYHGSSHPCKTFGNTTLSSGEDFVVKSIECWGFF</sequence>
<evidence type="ECO:0000256" key="3">
    <source>
        <dbReference type="ARBA" id="ARBA00023128"/>
    </source>
</evidence>
<feature type="compositionally biased region" description="Low complexity" evidence="5">
    <location>
        <begin position="169"/>
        <end position="187"/>
    </location>
</feature>